<protein>
    <recommendedName>
        <fullName evidence="2">Histidine kinase/HSP90-like ATPase domain-containing protein</fullName>
    </recommendedName>
</protein>
<accession>C9Z8I7</accession>
<dbReference type="GeneID" id="24305818"/>
<dbReference type="CDD" id="cd16936">
    <property type="entry name" value="HATPase_RsbW-like"/>
    <property type="match status" value="1"/>
</dbReference>
<dbReference type="STRING" id="680198.SCAB_29131"/>
<sequence length="202" mass="22199">MTEEQPASPNRDWVYTSSLQLAAVPTAASCSRMFVRLTLTRWNLSDYVETAELVVSELVTNAVQATGLTDPEPKSWEITAEHVIGVQLRATGTSLVLDVWDRSSDVPVTENPGDDAEGGRGLLLIGAMAKQWDVFRPHAGGKIVWAEFELDRAAKPPPLSTMPVRIPGATKPPKGPVHTMAEEALLQRFLDALYQWDEPRPI</sequence>
<dbReference type="PANTHER" id="PTHR35526:SF3">
    <property type="entry name" value="ANTI-SIGMA-F FACTOR RSBW"/>
    <property type="match status" value="1"/>
</dbReference>
<dbReference type="Proteomes" id="UP000001444">
    <property type="component" value="Chromosome"/>
</dbReference>
<dbReference type="Pfam" id="PF13581">
    <property type="entry name" value="HATPase_c_2"/>
    <property type="match status" value="1"/>
</dbReference>
<dbReference type="EMBL" id="FN554889">
    <property type="protein sequence ID" value="CBG70015.1"/>
    <property type="molecule type" value="Genomic_DNA"/>
</dbReference>
<proteinExistence type="predicted"/>
<dbReference type="InterPro" id="IPR050267">
    <property type="entry name" value="Anti-sigma-factor_SerPK"/>
</dbReference>
<keyword evidence="1" id="KW-0808">Transferase</keyword>
<dbReference type="PANTHER" id="PTHR35526">
    <property type="entry name" value="ANTI-SIGMA-F FACTOR RSBW-RELATED"/>
    <property type="match status" value="1"/>
</dbReference>
<dbReference type="AlphaFoldDB" id="C9Z8I7"/>
<evidence type="ECO:0000259" key="2">
    <source>
        <dbReference type="Pfam" id="PF13581"/>
    </source>
</evidence>
<evidence type="ECO:0000313" key="3">
    <source>
        <dbReference type="EMBL" id="CBG70015.1"/>
    </source>
</evidence>
<reference evidence="3 4" key="1">
    <citation type="journal article" date="2010" name="Mol. Plant Microbe Interact.">
        <title>Streptomyces scabies 87-22 contains a coronafacic acid-like biosynthetic cluster that contributes to plant-microbe interactions.</title>
        <authorList>
            <person name="Bignell D.R."/>
            <person name="Seipke R.F."/>
            <person name="Huguet-Tapia J.C."/>
            <person name="Chambers A.H."/>
            <person name="Parry R.J."/>
            <person name="Loria R."/>
        </authorList>
    </citation>
    <scope>NUCLEOTIDE SEQUENCE [LARGE SCALE GENOMIC DNA]</scope>
    <source>
        <strain evidence="3 4">87.22</strain>
    </source>
</reference>
<keyword evidence="4" id="KW-1185">Reference proteome</keyword>
<evidence type="ECO:0000256" key="1">
    <source>
        <dbReference type="ARBA" id="ARBA00022527"/>
    </source>
</evidence>
<name>C9Z8I7_STRSW</name>
<dbReference type="RefSeq" id="WP_013000693.1">
    <property type="nucleotide sequence ID" value="NC_013929.1"/>
</dbReference>
<dbReference type="HOGENOM" id="CLU_090336_0_0_11"/>
<dbReference type="InterPro" id="IPR003594">
    <property type="entry name" value="HATPase_dom"/>
</dbReference>
<dbReference type="GO" id="GO:0004674">
    <property type="term" value="F:protein serine/threonine kinase activity"/>
    <property type="evidence" value="ECO:0007669"/>
    <property type="project" value="UniProtKB-KW"/>
</dbReference>
<dbReference type="InterPro" id="IPR036890">
    <property type="entry name" value="HATPase_C_sf"/>
</dbReference>
<dbReference type="KEGG" id="scb:SCAB_29131"/>
<organism evidence="3 4">
    <name type="scientific">Streptomyces scabiei (strain 87.22)</name>
    <dbReference type="NCBI Taxonomy" id="680198"/>
    <lineage>
        <taxon>Bacteria</taxon>
        <taxon>Bacillati</taxon>
        <taxon>Actinomycetota</taxon>
        <taxon>Actinomycetes</taxon>
        <taxon>Kitasatosporales</taxon>
        <taxon>Streptomycetaceae</taxon>
        <taxon>Streptomyces</taxon>
    </lineage>
</organism>
<dbReference type="Gene3D" id="3.30.565.10">
    <property type="entry name" value="Histidine kinase-like ATPase, C-terminal domain"/>
    <property type="match status" value="1"/>
</dbReference>
<evidence type="ECO:0000313" key="4">
    <source>
        <dbReference type="Proteomes" id="UP000001444"/>
    </source>
</evidence>
<gene>
    <name evidence="3" type="ordered locus">SCAB_29131</name>
</gene>
<keyword evidence="1" id="KW-0418">Kinase</keyword>
<dbReference type="SUPFAM" id="SSF55874">
    <property type="entry name" value="ATPase domain of HSP90 chaperone/DNA topoisomerase II/histidine kinase"/>
    <property type="match status" value="1"/>
</dbReference>
<feature type="domain" description="Histidine kinase/HSP90-like ATPase" evidence="2">
    <location>
        <begin position="32"/>
        <end position="146"/>
    </location>
</feature>
<dbReference type="eggNOG" id="COG2172">
    <property type="taxonomic scope" value="Bacteria"/>
</dbReference>
<keyword evidence="1" id="KW-0723">Serine/threonine-protein kinase</keyword>